<dbReference type="STRING" id="4955.A0A1G4MHH6"/>
<evidence type="ECO:0000313" key="3">
    <source>
        <dbReference type="Proteomes" id="UP000190831"/>
    </source>
</evidence>
<reference evidence="2 3" key="1">
    <citation type="submission" date="2016-03" db="EMBL/GenBank/DDBJ databases">
        <authorList>
            <person name="Devillers H."/>
        </authorList>
    </citation>
    <scope>NUCLEOTIDE SEQUENCE [LARGE SCALE GENOMIC DNA]</scope>
    <source>
        <strain evidence="2">CBS 6772</strain>
    </source>
</reference>
<dbReference type="Proteomes" id="UP000190831">
    <property type="component" value="Chromosome G"/>
</dbReference>
<proteinExistence type="predicted"/>
<feature type="region of interest" description="Disordered" evidence="1">
    <location>
        <begin position="126"/>
        <end position="149"/>
    </location>
</feature>
<feature type="region of interest" description="Disordered" evidence="1">
    <location>
        <begin position="1"/>
        <end position="20"/>
    </location>
</feature>
<dbReference type="OrthoDB" id="412109at2759"/>
<name>A0A1G4MHH6_LACFM</name>
<organism evidence="2 3">
    <name type="scientific">Lachancea fermentati</name>
    <name type="common">Zygosaccharomyces fermentati</name>
    <dbReference type="NCBI Taxonomy" id="4955"/>
    <lineage>
        <taxon>Eukaryota</taxon>
        <taxon>Fungi</taxon>
        <taxon>Dikarya</taxon>
        <taxon>Ascomycota</taxon>
        <taxon>Saccharomycotina</taxon>
        <taxon>Saccharomycetes</taxon>
        <taxon>Saccharomycetales</taxon>
        <taxon>Saccharomycetaceae</taxon>
        <taxon>Lachancea</taxon>
    </lineage>
</organism>
<feature type="compositionally biased region" description="Basic and acidic residues" evidence="1">
    <location>
        <begin position="126"/>
        <end position="144"/>
    </location>
</feature>
<protein>
    <submittedName>
        <fullName evidence="2">LAFE_0G06216g1_1</fullName>
    </submittedName>
</protein>
<dbReference type="AlphaFoldDB" id="A0A1G4MHH6"/>
<keyword evidence="3" id="KW-1185">Reference proteome</keyword>
<dbReference type="EMBL" id="LT598486">
    <property type="protein sequence ID" value="SCW03246.1"/>
    <property type="molecule type" value="Genomic_DNA"/>
</dbReference>
<gene>
    <name evidence="2" type="ORF">LAFE_0G06216G</name>
</gene>
<feature type="region of interest" description="Disordered" evidence="1">
    <location>
        <begin position="32"/>
        <end position="56"/>
    </location>
</feature>
<accession>A0A1G4MHH6</accession>
<evidence type="ECO:0000256" key="1">
    <source>
        <dbReference type="SAM" id="MobiDB-lite"/>
    </source>
</evidence>
<sequence length="255" mass="29902">MNFSNDYASSTESDESSDIEYHKPILLKKKRLRKPISHPQSAEVNNGHAKKQQEKPKYVGKLYVMTDPAIDFDSQPIQGQQHTTFEAKNPLLISPNQSELLFEYGEPLNGYRFVGNQREYEEYLKARNRDSSDQNDKSPLEDYPNRQTPSIKTQNYSEILDYWNKGVEFLRAPLRDAPFLEKVKLEDINRDVVEEFFLASSAVIDLSLKEMYKRERIYWHPDKMTRLVETKDEEVVSKITKIFQIINDLWEANAE</sequence>
<dbReference type="OMA" id="RERIYWH"/>
<evidence type="ECO:0000313" key="2">
    <source>
        <dbReference type="EMBL" id="SCW03246.1"/>
    </source>
</evidence>